<dbReference type="Proteomes" id="UP000605259">
    <property type="component" value="Unassembled WGS sequence"/>
</dbReference>
<dbReference type="FunFam" id="3.40.1110.10:FF:000066">
    <property type="entry name" value="Cadmium-translocating P-type ATPase"/>
    <property type="match status" value="1"/>
</dbReference>
<evidence type="ECO:0000256" key="2">
    <source>
        <dbReference type="ARBA" id="ARBA00006024"/>
    </source>
</evidence>
<evidence type="ECO:0000256" key="13">
    <source>
        <dbReference type="ARBA" id="ARBA00022989"/>
    </source>
</evidence>
<evidence type="ECO:0000256" key="3">
    <source>
        <dbReference type="ARBA" id="ARBA00022448"/>
    </source>
</evidence>
<dbReference type="InterPro" id="IPR051014">
    <property type="entry name" value="Cation_Transport_ATPase_IB"/>
</dbReference>
<dbReference type="AlphaFoldDB" id="A0A917AL67"/>
<dbReference type="GO" id="GO:0005524">
    <property type="term" value="F:ATP binding"/>
    <property type="evidence" value="ECO:0007669"/>
    <property type="project" value="UniProtKB-UniRule"/>
</dbReference>
<feature type="domain" description="HMA" evidence="19">
    <location>
        <begin position="6"/>
        <end position="73"/>
    </location>
</feature>
<keyword evidence="14" id="KW-0406">Ion transport</keyword>
<dbReference type="SUPFAM" id="SSF81665">
    <property type="entry name" value="Calcium ATPase, transmembrane domain M"/>
    <property type="match status" value="1"/>
</dbReference>
<evidence type="ECO:0000256" key="7">
    <source>
        <dbReference type="ARBA" id="ARBA00022692"/>
    </source>
</evidence>
<dbReference type="Gene3D" id="3.30.70.100">
    <property type="match status" value="2"/>
</dbReference>
<dbReference type="SUPFAM" id="SSF55008">
    <property type="entry name" value="HMA, heavy metal-associated domain"/>
    <property type="match status" value="2"/>
</dbReference>
<dbReference type="Pfam" id="PF00403">
    <property type="entry name" value="HMA"/>
    <property type="match status" value="2"/>
</dbReference>
<dbReference type="Pfam" id="PF00122">
    <property type="entry name" value="E1-E2_ATPase"/>
    <property type="match status" value="1"/>
</dbReference>
<comment type="catalytic activity">
    <reaction evidence="17">
        <text>Cd(2+)(in) + ATP + H2O = Cd(2+)(out) + ADP + phosphate + H(+)</text>
        <dbReference type="Rhea" id="RHEA:12132"/>
        <dbReference type="ChEBI" id="CHEBI:15377"/>
        <dbReference type="ChEBI" id="CHEBI:15378"/>
        <dbReference type="ChEBI" id="CHEBI:30616"/>
        <dbReference type="ChEBI" id="CHEBI:43474"/>
        <dbReference type="ChEBI" id="CHEBI:48775"/>
        <dbReference type="ChEBI" id="CHEBI:456216"/>
        <dbReference type="EC" id="7.2.2.21"/>
    </reaction>
</comment>
<keyword evidence="13 18" id="KW-1133">Transmembrane helix</keyword>
<keyword evidence="10 18" id="KW-0067">ATP-binding</keyword>
<evidence type="ECO:0000256" key="18">
    <source>
        <dbReference type="RuleBase" id="RU362081"/>
    </source>
</evidence>
<dbReference type="InterPro" id="IPR017969">
    <property type="entry name" value="Heavy-metal-associated_CS"/>
</dbReference>
<dbReference type="InterPro" id="IPR027256">
    <property type="entry name" value="P-typ_ATPase_IB"/>
</dbReference>
<feature type="transmembrane region" description="Helical" evidence="18">
    <location>
        <begin position="431"/>
        <end position="452"/>
    </location>
</feature>
<evidence type="ECO:0000259" key="19">
    <source>
        <dbReference type="PROSITE" id="PS50846"/>
    </source>
</evidence>
<protein>
    <recommendedName>
        <fullName evidence="16">Cd(2+)-exporting ATPase</fullName>
        <ecNumber evidence="16">7.2.2.21</ecNumber>
    </recommendedName>
</protein>
<dbReference type="EMBL" id="BMFK01000001">
    <property type="protein sequence ID" value="GGE60015.1"/>
    <property type="molecule type" value="Genomic_DNA"/>
</dbReference>
<dbReference type="InterPro" id="IPR023298">
    <property type="entry name" value="ATPase_P-typ_TM_dom_sf"/>
</dbReference>
<dbReference type="PRINTS" id="PR00941">
    <property type="entry name" value="CDATPASE"/>
</dbReference>
<dbReference type="EC" id="7.2.2.21" evidence="16"/>
<dbReference type="InterPro" id="IPR001757">
    <property type="entry name" value="P_typ_ATPase"/>
</dbReference>
<name>A0A917AL67_9BACI</name>
<dbReference type="PRINTS" id="PR00119">
    <property type="entry name" value="CATATPASE"/>
</dbReference>
<dbReference type="SFLD" id="SFLDS00003">
    <property type="entry name" value="Haloacid_Dehalogenase"/>
    <property type="match status" value="1"/>
</dbReference>
<keyword evidence="11" id="KW-0460">Magnesium</keyword>
<dbReference type="GO" id="GO:0016887">
    <property type="term" value="F:ATP hydrolysis activity"/>
    <property type="evidence" value="ECO:0007669"/>
    <property type="project" value="InterPro"/>
</dbReference>
<reference evidence="20" key="2">
    <citation type="submission" date="2020-09" db="EMBL/GenBank/DDBJ databases">
        <authorList>
            <person name="Sun Q."/>
            <person name="Zhou Y."/>
        </authorList>
    </citation>
    <scope>NUCLEOTIDE SEQUENCE</scope>
    <source>
        <strain evidence="20">CGMCC 1.12698</strain>
    </source>
</reference>
<keyword evidence="8 18" id="KW-0479">Metal-binding</keyword>
<dbReference type="CDD" id="cd07548">
    <property type="entry name" value="P-type_ATPase-Cd_Zn_Co_like"/>
    <property type="match status" value="1"/>
</dbReference>
<accession>A0A917AL67</accession>
<evidence type="ECO:0000256" key="17">
    <source>
        <dbReference type="ARBA" id="ARBA00049338"/>
    </source>
</evidence>
<keyword evidence="12" id="KW-1278">Translocase</keyword>
<evidence type="ECO:0000256" key="5">
    <source>
        <dbReference type="ARBA" id="ARBA00022539"/>
    </source>
</evidence>
<feature type="transmembrane region" description="Helical" evidence="18">
    <location>
        <begin position="399"/>
        <end position="419"/>
    </location>
</feature>
<dbReference type="InterPro" id="IPR023214">
    <property type="entry name" value="HAD_sf"/>
</dbReference>
<evidence type="ECO:0000256" key="12">
    <source>
        <dbReference type="ARBA" id="ARBA00022967"/>
    </source>
</evidence>
<sequence length="784" mass="85084">MGERKIKREYTLDGLDCASCASKIEDNVRKLTGVSACNVNFVNKTMIIESDGTNGQIAEEAKDIVRKLEPDVVVIEKERKKQSKQVLILNGVDCADCAAKIEHHVREIPNVTNANFNFVTKKLAIETEQVSTLQRTVEEAKKVINKLEPHVEIRVEEKQRKQSESTKQKSHAVLITRLVISAALTAIAALTDMSTPIEVSLFVIAYVLAGGDIVWKALRNIARGQVFDENFLMSIATLGAFAIGEYPEGVAVMMFYQVGELFQSLAVNRSRKSISALMDIRPDYANLQVGNETKKVDPEDVQVGDIIIIKPGEKVPLDGKVISGSSMVDTSALTGESVPREVKHGDDILGGFINKNGVLTVEVTKEFGESTVSKILDLVQNASSRKAPTENFITKFARYYTPAVVLTALAIAVIPPLVMVDATFGEWVYRALVFLVISCPCALVVSIPLGFFGGIGGASKSGILVKGSNYLEALNDVEYVVFDKTGTLTKGVFDVTEVNTNGSFTKEEVIEYAAFAEVYSNHPIAESILRAYNKDVNKDSIADYEEIAGHGIKVRVDGKEVLAGNAKLMNKENILYQEVNTVGTFVFVAVDKQFAGSIVISDEVKEDAKQAIQALKEVSVKKTVMLTGDAKKVGEAVGQKLGVDEVYAELLPHQKVEELERIDATKSSKGKVIFVGDGINDTPVLARADIGMAMGGLGSDAAIETADIVIMTDEPSKIPTAIKIAKRTRKIVWQNIIFSLGVKGIVLLLGAFGIATMWEAVFADVGVTLLAIMNAMRALKVDNL</sequence>
<keyword evidence="9 18" id="KW-0547">Nucleotide-binding</keyword>
<keyword evidence="6" id="KW-0597">Phosphoprotein</keyword>
<feature type="transmembrane region" description="Helical" evidence="18">
    <location>
        <begin position="732"/>
        <end position="754"/>
    </location>
</feature>
<proteinExistence type="inferred from homology"/>
<dbReference type="SUPFAM" id="SSF56784">
    <property type="entry name" value="HAD-like"/>
    <property type="match status" value="1"/>
</dbReference>
<dbReference type="Gene3D" id="3.40.1110.10">
    <property type="entry name" value="Calcium-transporting ATPase, cytoplasmic domain N"/>
    <property type="match status" value="1"/>
</dbReference>
<dbReference type="InterPro" id="IPR036412">
    <property type="entry name" value="HAD-like_sf"/>
</dbReference>
<evidence type="ECO:0000256" key="10">
    <source>
        <dbReference type="ARBA" id="ARBA00022840"/>
    </source>
</evidence>
<evidence type="ECO:0000256" key="8">
    <source>
        <dbReference type="ARBA" id="ARBA00022723"/>
    </source>
</evidence>
<gene>
    <name evidence="20" type="ORF">GCM10007140_08020</name>
</gene>
<keyword evidence="3" id="KW-0813">Transport</keyword>
<evidence type="ECO:0000313" key="21">
    <source>
        <dbReference type="Proteomes" id="UP000605259"/>
    </source>
</evidence>
<dbReference type="SFLD" id="SFLDG00002">
    <property type="entry name" value="C1.7:_P-type_atpase_like"/>
    <property type="match status" value="1"/>
</dbReference>
<dbReference type="Gene3D" id="3.40.50.1000">
    <property type="entry name" value="HAD superfamily/HAD-like"/>
    <property type="match status" value="1"/>
</dbReference>
<feature type="transmembrane region" description="Helical" evidence="18">
    <location>
        <begin position="170"/>
        <end position="191"/>
    </location>
</feature>
<evidence type="ECO:0000313" key="20">
    <source>
        <dbReference type="EMBL" id="GGE60015.1"/>
    </source>
</evidence>
<organism evidence="20 21">
    <name type="scientific">Priestia taiwanensis</name>
    <dbReference type="NCBI Taxonomy" id="1347902"/>
    <lineage>
        <taxon>Bacteria</taxon>
        <taxon>Bacillati</taxon>
        <taxon>Bacillota</taxon>
        <taxon>Bacilli</taxon>
        <taxon>Bacillales</taxon>
        <taxon>Bacillaceae</taxon>
        <taxon>Priestia</taxon>
    </lineage>
</organism>
<dbReference type="InterPro" id="IPR006121">
    <property type="entry name" value="HMA_dom"/>
</dbReference>
<evidence type="ECO:0000256" key="16">
    <source>
        <dbReference type="ARBA" id="ARBA00039103"/>
    </source>
</evidence>
<reference evidence="20" key="1">
    <citation type="journal article" date="2014" name="Int. J. Syst. Evol. Microbiol.">
        <title>Complete genome sequence of Corynebacterium casei LMG S-19264T (=DSM 44701T), isolated from a smear-ripened cheese.</title>
        <authorList>
            <consortium name="US DOE Joint Genome Institute (JGI-PGF)"/>
            <person name="Walter F."/>
            <person name="Albersmeier A."/>
            <person name="Kalinowski J."/>
            <person name="Ruckert C."/>
        </authorList>
    </citation>
    <scope>NUCLEOTIDE SEQUENCE</scope>
    <source>
        <strain evidence="20">CGMCC 1.12698</strain>
    </source>
</reference>
<dbReference type="InterPro" id="IPR008250">
    <property type="entry name" value="ATPase_P-typ_transduc_dom_A_sf"/>
</dbReference>
<dbReference type="GO" id="GO:0046872">
    <property type="term" value="F:metal ion binding"/>
    <property type="evidence" value="ECO:0007669"/>
    <property type="project" value="UniProtKB-KW"/>
</dbReference>
<dbReference type="GO" id="GO:0005886">
    <property type="term" value="C:plasma membrane"/>
    <property type="evidence" value="ECO:0007669"/>
    <property type="project" value="UniProtKB-SubCell"/>
</dbReference>
<dbReference type="InterPro" id="IPR023299">
    <property type="entry name" value="ATPase_P-typ_cyto_dom_N"/>
</dbReference>
<dbReference type="InterPro" id="IPR036163">
    <property type="entry name" value="HMA_dom_sf"/>
</dbReference>
<comment type="similarity">
    <text evidence="2 18">Belongs to the cation transport ATPase (P-type) (TC 3.A.3) family. Type IB subfamily.</text>
</comment>
<keyword evidence="5" id="KW-0104">Cadmium</keyword>
<dbReference type="Pfam" id="PF00702">
    <property type="entry name" value="Hydrolase"/>
    <property type="match status" value="1"/>
</dbReference>
<evidence type="ECO:0000256" key="11">
    <source>
        <dbReference type="ARBA" id="ARBA00022842"/>
    </source>
</evidence>
<dbReference type="NCBIfam" id="TIGR01512">
    <property type="entry name" value="ATPase-IB2_Cd"/>
    <property type="match status" value="1"/>
</dbReference>
<dbReference type="PANTHER" id="PTHR48085:SF5">
    <property type="entry name" value="CADMIUM_ZINC-TRANSPORTING ATPASE HMA4-RELATED"/>
    <property type="match status" value="1"/>
</dbReference>
<evidence type="ECO:0000256" key="4">
    <source>
        <dbReference type="ARBA" id="ARBA00022475"/>
    </source>
</evidence>
<dbReference type="CDD" id="cd00371">
    <property type="entry name" value="HMA"/>
    <property type="match status" value="2"/>
</dbReference>
<evidence type="ECO:0000256" key="15">
    <source>
        <dbReference type="ARBA" id="ARBA00023136"/>
    </source>
</evidence>
<comment type="caution">
    <text evidence="20">The sequence shown here is derived from an EMBL/GenBank/DDBJ whole genome shotgun (WGS) entry which is preliminary data.</text>
</comment>
<evidence type="ECO:0000256" key="1">
    <source>
        <dbReference type="ARBA" id="ARBA00004651"/>
    </source>
</evidence>
<dbReference type="SFLD" id="SFLDF00027">
    <property type="entry name" value="p-type_atpase"/>
    <property type="match status" value="1"/>
</dbReference>
<keyword evidence="21" id="KW-1185">Reference proteome</keyword>
<keyword evidence="7 18" id="KW-0812">Transmembrane</keyword>
<dbReference type="RefSeq" id="WP_188387135.1">
    <property type="nucleotide sequence ID" value="NZ_BMFK01000001.1"/>
</dbReference>
<feature type="transmembrane region" description="Helical" evidence="18">
    <location>
        <begin position="197"/>
        <end position="215"/>
    </location>
</feature>
<comment type="subcellular location">
    <subcellularLocation>
        <location evidence="1">Cell membrane</location>
        <topology evidence="1">Multi-pass membrane protein</topology>
    </subcellularLocation>
</comment>
<dbReference type="GO" id="GO:0008551">
    <property type="term" value="F:P-type cadmium transporter activity"/>
    <property type="evidence" value="ECO:0007669"/>
    <property type="project" value="UniProtKB-EC"/>
</dbReference>
<dbReference type="Gene3D" id="2.70.150.10">
    <property type="entry name" value="Calcium-transporting ATPase, cytoplasmic transduction domain A"/>
    <property type="match status" value="1"/>
</dbReference>
<dbReference type="PROSITE" id="PS01047">
    <property type="entry name" value="HMA_1"/>
    <property type="match status" value="1"/>
</dbReference>
<dbReference type="SUPFAM" id="SSF81653">
    <property type="entry name" value="Calcium ATPase, transduction domain A"/>
    <property type="match status" value="1"/>
</dbReference>
<dbReference type="InterPro" id="IPR059000">
    <property type="entry name" value="ATPase_P-type_domA"/>
</dbReference>
<dbReference type="PROSITE" id="PS00154">
    <property type="entry name" value="ATPASE_E1_E2"/>
    <property type="match status" value="1"/>
</dbReference>
<evidence type="ECO:0000256" key="6">
    <source>
        <dbReference type="ARBA" id="ARBA00022553"/>
    </source>
</evidence>
<evidence type="ECO:0000256" key="14">
    <source>
        <dbReference type="ARBA" id="ARBA00023065"/>
    </source>
</evidence>
<dbReference type="PANTHER" id="PTHR48085">
    <property type="entry name" value="CADMIUM/ZINC-TRANSPORTING ATPASE HMA2-RELATED"/>
    <property type="match status" value="1"/>
</dbReference>
<dbReference type="InterPro" id="IPR044492">
    <property type="entry name" value="P_typ_ATPase_HD_dom"/>
</dbReference>
<dbReference type="NCBIfam" id="TIGR01525">
    <property type="entry name" value="ATPase-IB_hvy"/>
    <property type="match status" value="1"/>
</dbReference>
<feature type="domain" description="HMA" evidence="19">
    <location>
        <begin position="83"/>
        <end position="152"/>
    </location>
</feature>
<keyword evidence="4 18" id="KW-1003">Cell membrane</keyword>
<dbReference type="FunFam" id="2.70.150.10:FF:000090">
    <property type="entry name" value="Cadmium-translocating P-type ATPase"/>
    <property type="match status" value="1"/>
</dbReference>
<dbReference type="PROSITE" id="PS50846">
    <property type="entry name" value="HMA_2"/>
    <property type="match status" value="2"/>
</dbReference>
<keyword evidence="15 18" id="KW-0472">Membrane</keyword>
<dbReference type="NCBIfam" id="TIGR01494">
    <property type="entry name" value="ATPase_P-type"/>
    <property type="match status" value="1"/>
</dbReference>
<dbReference type="InterPro" id="IPR018303">
    <property type="entry name" value="ATPase_P-typ_P_site"/>
</dbReference>
<evidence type="ECO:0000256" key="9">
    <source>
        <dbReference type="ARBA" id="ARBA00022741"/>
    </source>
</evidence>